<evidence type="ECO:0000256" key="7">
    <source>
        <dbReference type="ARBA" id="ARBA00047671"/>
    </source>
</evidence>
<dbReference type="SUPFAM" id="SSF52954">
    <property type="entry name" value="Class II aaRS ABD-related"/>
    <property type="match status" value="1"/>
</dbReference>
<protein>
    <recommendedName>
        <fullName evidence="9">Proline--tRNA ligase</fullName>
        <ecNumber evidence="9">6.1.1.15</ecNumber>
    </recommendedName>
    <alternativeName>
        <fullName evidence="9">Prolyl-tRNA synthetase</fullName>
        <shortName evidence="9">ProRS</shortName>
    </alternativeName>
</protein>
<dbReference type="InterPro" id="IPR036621">
    <property type="entry name" value="Anticodon-bd_dom_sf"/>
</dbReference>
<comment type="catalytic activity">
    <reaction evidence="7 9">
        <text>tRNA(Pro) + L-proline + ATP = L-prolyl-tRNA(Pro) + AMP + diphosphate</text>
        <dbReference type="Rhea" id="RHEA:14305"/>
        <dbReference type="Rhea" id="RHEA-COMP:9700"/>
        <dbReference type="Rhea" id="RHEA-COMP:9702"/>
        <dbReference type="ChEBI" id="CHEBI:30616"/>
        <dbReference type="ChEBI" id="CHEBI:33019"/>
        <dbReference type="ChEBI" id="CHEBI:60039"/>
        <dbReference type="ChEBI" id="CHEBI:78442"/>
        <dbReference type="ChEBI" id="CHEBI:78532"/>
        <dbReference type="ChEBI" id="CHEBI:456215"/>
        <dbReference type="EC" id="6.1.1.15"/>
    </reaction>
</comment>
<dbReference type="RefSeq" id="WP_111621831.1">
    <property type="nucleotide sequence ID" value="NZ_QLLN01000001.1"/>
</dbReference>
<dbReference type="InterPro" id="IPR017449">
    <property type="entry name" value="Pro-tRNA_synth_II"/>
</dbReference>
<evidence type="ECO:0000313" key="11">
    <source>
        <dbReference type="EMBL" id="RAJ15516.1"/>
    </source>
</evidence>
<dbReference type="InterPro" id="IPR033721">
    <property type="entry name" value="ProRS_core_arch_euk"/>
</dbReference>
<evidence type="ECO:0000256" key="1">
    <source>
        <dbReference type="ARBA" id="ARBA00022490"/>
    </source>
</evidence>
<dbReference type="EC" id="6.1.1.15" evidence="9"/>
<keyword evidence="4 9" id="KW-0067">ATP-binding</keyword>
<dbReference type="InterPro" id="IPR006195">
    <property type="entry name" value="aa-tRNA-synth_II"/>
</dbReference>
<evidence type="ECO:0000259" key="10">
    <source>
        <dbReference type="PROSITE" id="PS50862"/>
    </source>
</evidence>
<dbReference type="PANTHER" id="PTHR43382:SF2">
    <property type="entry name" value="BIFUNCTIONAL GLUTAMATE_PROLINE--TRNA LIGASE"/>
    <property type="match status" value="1"/>
</dbReference>
<dbReference type="OrthoDB" id="9809052at2"/>
<dbReference type="GO" id="GO:0017101">
    <property type="term" value="C:aminoacyl-tRNA synthetase multienzyme complex"/>
    <property type="evidence" value="ECO:0007669"/>
    <property type="project" value="TreeGrafter"/>
</dbReference>
<evidence type="ECO:0000256" key="4">
    <source>
        <dbReference type="ARBA" id="ARBA00022840"/>
    </source>
</evidence>
<evidence type="ECO:0000256" key="6">
    <source>
        <dbReference type="ARBA" id="ARBA00023146"/>
    </source>
</evidence>
<dbReference type="PROSITE" id="PS50862">
    <property type="entry name" value="AA_TRNA_LIGASE_II"/>
    <property type="match status" value="1"/>
</dbReference>
<comment type="subcellular location">
    <subcellularLocation>
        <location evidence="9">Cytoplasm</location>
    </subcellularLocation>
</comment>
<dbReference type="GO" id="GO:0006433">
    <property type="term" value="P:prolyl-tRNA aminoacylation"/>
    <property type="evidence" value="ECO:0007669"/>
    <property type="project" value="UniProtKB-UniRule"/>
</dbReference>
<dbReference type="InterPro" id="IPR004499">
    <property type="entry name" value="Pro-tRNA-ligase_IIa_arc-type"/>
</dbReference>
<comment type="domain">
    <text evidence="9">Consists of three domains: the N-terminal catalytic domain, the anticodon-binding domain and the C-terminal extension.</text>
</comment>
<dbReference type="GO" id="GO:0004827">
    <property type="term" value="F:proline-tRNA ligase activity"/>
    <property type="evidence" value="ECO:0007669"/>
    <property type="project" value="UniProtKB-UniRule"/>
</dbReference>
<accession>A0A327REU4</accession>
<evidence type="ECO:0000256" key="9">
    <source>
        <dbReference type="HAMAP-Rule" id="MF_01571"/>
    </source>
</evidence>
<dbReference type="SUPFAM" id="SSF55681">
    <property type="entry name" value="Class II aaRS and biotin synthetases"/>
    <property type="match status" value="1"/>
</dbReference>
<feature type="domain" description="Aminoacyl-transfer RNA synthetases class-II family profile" evidence="10">
    <location>
        <begin position="27"/>
        <end position="294"/>
    </location>
</feature>
<dbReference type="Gene3D" id="3.30.110.30">
    <property type="entry name" value="C-terminal domain of ProRS"/>
    <property type="match status" value="1"/>
</dbReference>
<keyword evidence="12" id="KW-1185">Reference proteome</keyword>
<comment type="subunit">
    <text evidence="9">Homodimer.</text>
</comment>
<dbReference type="InterPro" id="IPR002314">
    <property type="entry name" value="aa-tRNA-synt_IIb"/>
</dbReference>
<dbReference type="InterPro" id="IPR004154">
    <property type="entry name" value="Anticodon-bd"/>
</dbReference>
<dbReference type="Pfam" id="PF09180">
    <property type="entry name" value="ProRS-C_1"/>
    <property type="match status" value="1"/>
</dbReference>
<dbReference type="AlphaFoldDB" id="A0A327REU4"/>
<gene>
    <name evidence="9" type="primary">proS</name>
    <name evidence="11" type="ORF">LV92_00211</name>
</gene>
<keyword evidence="1 9" id="KW-0963">Cytoplasm</keyword>
<dbReference type="Proteomes" id="UP000249696">
    <property type="component" value="Unassembled WGS sequence"/>
</dbReference>
<dbReference type="Gene3D" id="3.30.930.10">
    <property type="entry name" value="Bira Bifunctional Protein, Domain 2"/>
    <property type="match status" value="1"/>
</dbReference>
<dbReference type="PANTHER" id="PTHR43382">
    <property type="entry name" value="PROLYL-TRNA SYNTHETASE"/>
    <property type="match status" value="1"/>
</dbReference>
<dbReference type="Pfam" id="PF00587">
    <property type="entry name" value="tRNA-synt_2b"/>
    <property type="match status" value="1"/>
</dbReference>
<comment type="function">
    <text evidence="9">Catalyzes the attachment of proline to tRNA(Pro) in a two-step reaction: proline is first activated by ATP to form Pro-AMP and then transferred to the acceptor end of tRNA(Pro).</text>
</comment>
<sequence>MGKNLTKRAEDYSKWYNELVVKADLAENSGVRGCMVIKPYGYAIWEKMQAQLDIMFKETGHENAYFPLFIPKSYLSKEASHVEGFAKECAVVTHYRLKNAEDGSGIIVDPEAKLEEELIVRPTSETIIWDTYRRWIQSYRDLPLLINQWANVVRWEMRTRLFLRTAEFLWQEGHTAHATEKEAVAEAEQMMNIYAEFAENYMGVPVIKGTKTASERFAGALETYCIEALMQDGKALQAGTSHFLGQNFAKAFDVKFATKEGVQEYVWATSWGVSTRLIGALIMAHSDDNGLVLPPKLAPIQVVIVPIYKGEDQLDAISERVAPMVKELRSKGISVKYDNRDTQKPGFKFNEYELKGVPVRLAIGQRDMDNGTYEVARRDTFEKETVKGDEVVAKIEFLLEDIQTNIHNKALEYRKTHITEVNSYEEFKEVLESKGGFLSAHWDGTAETEELVKEQTKATIRCIPIDAKEEAGVCMVTGKPSSKRVLFAKAY</sequence>
<dbReference type="InterPro" id="IPR016061">
    <property type="entry name" value="Pro-tRNA_ligase_II_C"/>
</dbReference>
<keyword evidence="3 9" id="KW-0547">Nucleotide-binding</keyword>
<dbReference type="NCBIfam" id="TIGR00408">
    <property type="entry name" value="proS_fam_I"/>
    <property type="match status" value="1"/>
</dbReference>
<dbReference type="Pfam" id="PF03129">
    <property type="entry name" value="HGTP_anticodon"/>
    <property type="match status" value="1"/>
</dbReference>
<reference evidence="11 12" key="1">
    <citation type="submission" date="2018-06" db="EMBL/GenBank/DDBJ databases">
        <title>Genomic Encyclopedia of Archaeal and Bacterial Type Strains, Phase II (KMG-II): from individual species to whole genera.</title>
        <authorList>
            <person name="Goeker M."/>
        </authorList>
    </citation>
    <scope>NUCLEOTIDE SEQUENCE [LARGE SCALE GENOMIC DNA]</scope>
    <source>
        <strain evidence="11 12">DSM 23522</strain>
    </source>
</reference>
<evidence type="ECO:0000313" key="12">
    <source>
        <dbReference type="Proteomes" id="UP000249696"/>
    </source>
</evidence>
<dbReference type="GO" id="GO:0005737">
    <property type="term" value="C:cytoplasm"/>
    <property type="evidence" value="ECO:0007669"/>
    <property type="project" value="UniProtKB-SubCell"/>
</dbReference>
<dbReference type="CDD" id="cd00862">
    <property type="entry name" value="ProRS_anticodon_zinc"/>
    <property type="match status" value="1"/>
</dbReference>
<dbReference type="Gene3D" id="3.40.50.800">
    <property type="entry name" value="Anticodon-binding domain"/>
    <property type="match status" value="1"/>
</dbReference>
<dbReference type="GO" id="GO:0005524">
    <property type="term" value="F:ATP binding"/>
    <property type="evidence" value="ECO:0007669"/>
    <property type="project" value="UniProtKB-UniRule"/>
</dbReference>
<evidence type="ECO:0000256" key="2">
    <source>
        <dbReference type="ARBA" id="ARBA00022598"/>
    </source>
</evidence>
<name>A0A327REU4_9FLAO</name>
<dbReference type="SMART" id="SM00946">
    <property type="entry name" value="ProRS-C_1"/>
    <property type="match status" value="1"/>
</dbReference>
<keyword evidence="5 9" id="KW-0648">Protein biosynthesis</keyword>
<dbReference type="CDD" id="cd00778">
    <property type="entry name" value="ProRS_core_arch_euk"/>
    <property type="match status" value="1"/>
</dbReference>
<evidence type="ECO:0000256" key="5">
    <source>
        <dbReference type="ARBA" id="ARBA00022917"/>
    </source>
</evidence>
<dbReference type="HAMAP" id="MF_01571">
    <property type="entry name" value="Pro_tRNA_synth_type3"/>
    <property type="match status" value="1"/>
</dbReference>
<keyword evidence="2 9" id="KW-0436">Ligase</keyword>
<evidence type="ECO:0000256" key="8">
    <source>
        <dbReference type="ARBA" id="ARBA00060806"/>
    </source>
</evidence>
<proteinExistence type="inferred from homology"/>
<organism evidence="11 12">
    <name type="scientific">Arenibacter echinorum</name>
    <dbReference type="NCBI Taxonomy" id="440515"/>
    <lineage>
        <taxon>Bacteria</taxon>
        <taxon>Pseudomonadati</taxon>
        <taxon>Bacteroidota</taxon>
        <taxon>Flavobacteriia</taxon>
        <taxon>Flavobacteriales</taxon>
        <taxon>Flavobacteriaceae</taxon>
        <taxon>Arenibacter</taxon>
    </lineage>
</organism>
<dbReference type="EMBL" id="QLLN01000001">
    <property type="protein sequence ID" value="RAJ15516.1"/>
    <property type="molecule type" value="Genomic_DNA"/>
</dbReference>
<comment type="caution">
    <text evidence="11">The sequence shown here is derived from an EMBL/GenBank/DDBJ whole genome shotgun (WGS) entry which is preliminary data.</text>
</comment>
<dbReference type="SUPFAM" id="SSF64586">
    <property type="entry name" value="C-terminal domain of ProRS"/>
    <property type="match status" value="1"/>
</dbReference>
<evidence type="ECO:0000256" key="3">
    <source>
        <dbReference type="ARBA" id="ARBA00022741"/>
    </source>
</evidence>
<comment type="similarity">
    <text evidence="8 9">Belongs to the class-II aminoacyl-tRNA synthetase family. ProS type 3 subfamily.</text>
</comment>
<dbReference type="FunFam" id="3.30.930.10:FF:000023">
    <property type="entry name" value="Proline--tRNA ligase"/>
    <property type="match status" value="1"/>
</dbReference>
<dbReference type="InterPro" id="IPR045864">
    <property type="entry name" value="aa-tRNA-synth_II/BPL/LPL"/>
</dbReference>
<keyword evidence="6 9" id="KW-0030">Aminoacyl-tRNA synthetase</keyword>